<evidence type="ECO:0000256" key="6">
    <source>
        <dbReference type="HAMAP-Rule" id="MF_01345"/>
    </source>
</evidence>
<dbReference type="InterPro" id="IPR019984">
    <property type="entry name" value="Ribosomal_uS17_bact/chlr"/>
</dbReference>
<proteinExistence type="inferred from homology"/>
<keyword evidence="5 6" id="KW-0687">Ribonucleoprotein</keyword>
<gene>
    <name evidence="6" type="primary">rpsQ</name>
    <name evidence="7" type="ORF">A3B25_02625</name>
</gene>
<dbReference type="InterPro" id="IPR012340">
    <property type="entry name" value="NA-bd_OB-fold"/>
</dbReference>
<organism evidence="7 8">
    <name type="scientific">Candidatus Ryanbacteria bacterium RIFCSPLOWO2_01_FULL_48_26</name>
    <dbReference type="NCBI Taxonomy" id="1802126"/>
    <lineage>
        <taxon>Bacteria</taxon>
        <taxon>Candidatus Ryaniibacteriota</taxon>
    </lineage>
</organism>
<dbReference type="PRINTS" id="PR00973">
    <property type="entry name" value="RIBOSOMALS17"/>
</dbReference>
<evidence type="ECO:0000256" key="4">
    <source>
        <dbReference type="ARBA" id="ARBA00022980"/>
    </source>
</evidence>
<comment type="similarity">
    <text evidence="1 6">Belongs to the universal ribosomal protein uS17 family.</text>
</comment>
<protein>
    <recommendedName>
        <fullName evidence="6">Small ribosomal subunit protein uS17</fullName>
    </recommendedName>
</protein>
<name>A0A1G2GVP6_9BACT</name>
<dbReference type="GO" id="GO:0019843">
    <property type="term" value="F:rRNA binding"/>
    <property type="evidence" value="ECO:0007669"/>
    <property type="project" value="UniProtKB-UniRule"/>
</dbReference>
<comment type="subunit">
    <text evidence="6">Part of the 30S ribosomal subunit.</text>
</comment>
<evidence type="ECO:0000256" key="1">
    <source>
        <dbReference type="ARBA" id="ARBA00010254"/>
    </source>
</evidence>
<evidence type="ECO:0000256" key="3">
    <source>
        <dbReference type="ARBA" id="ARBA00022884"/>
    </source>
</evidence>
<dbReference type="PANTHER" id="PTHR10744:SF1">
    <property type="entry name" value="SMALL RIBOSOMAL SUBUNIT PROTEIN US17M"/>
    <property type="match status" value="1"/>
</dbReference>
<dbReference type="NCBIfam" id="TIGR03635">
    <property type="entry name" value="uS17_bact"/>
    <property type="match status" value="1"/>
</dbReference>
<dbReference type="Gene3D" id="2.40.50.140">
    <property type="entry name" value="Nucleic acid-binding proteins"/>
    <property type="match status" value="1"/>
</dbReference>
<dbReference type="HAMAP" id="MF_01345_B">
    <property type="entry name" value="Ribosomal_uS17_B"/>
    <property type="match status" value="1"/>
</dbReference>
<dbReference type="EMBL" id="MHNW01000009">
    <property type="protein sequence ID" value="OGZ54285.1"/>
    <property type="molecule type" value="Genomic_DNA"/>
</dbReference>
<keyword evidence="3 6" id="KW-0694">RNA-binding</keyword>
<dbReference type="GO" id="GO:0003735">
    <property type="term" value="F:structural constituent of ribosome"/>
    <property type="evidence" value="ECO:0007669"/>
    <property type="project" value="UniProtKB-UniRule"/>
</dbReference>
<dbReference type="PANTHER" id="PTHR10744">
    <property type="entry name" value="40S RIBOSOMAL PROTEIN S11 FAMILY MEMBER"/>
    <property type="match status" value="1"/>
</dbReference>
<keyword evidence="2 6" id="KW-0699">rRNA-binding</keyword>
<dbReference type="STRING" id="1802126.A3B25_02625"/>
<dbReference type="Proteomes" id="UP000179106">
    <property type="component" value="Unassembled WGS sequence"/>
</dbReference>
<dbReference type="SUPFAM" id="SSF50249">
    <property type="entry name" value="Nucleic acid-binding proteins"/>
    <property type="match status" value="1"/>
</dbReference>
<accession>A0A1G2GVP6</accession>
<evidence type="ECO:0000256" key="5">
    <source>
        <dbReference type="ARBA" id="ARBA00023274"/>
    </source>
</evidence>
<evidence type="ECO:0000313" key="8">
    <source>
        <dbReference type="Proteomes" id="UP000179106"/>
    </source>
</evidence>
<comment type="function">
    <text evidence="6">One of the primary rRNA binding proteins, it binds specifically to the 5'-end of 16S ribosomal RNA.</text>
</comment>
<reference evidence="7 8" key="1">
    <citation type="journal article" date="2016" name="Nat. Commun.">
        <title>Thousands of microbial genomes shed light on interconnected biogeochemical processes in an aquifer system.</title>
        <authorList>
            <person name="Anantharaman K."/>
            <person name="Brown C.T."/>
            <person name="Hug L.A."/>
            <person name="Sharon I."/>
            <person name="Castelle C.J."/>
            <person name="Probst A.J."/>
            <person name="Thomas B.C."/>
            <person name="Singh A."/>
            <person name="Wilkins M.J."/>
            <person name="Karaoz U."/>
            <person name="Brodie E.L."/>
            <person name="Williams K.H."/>
            <person name="Hubbard S.S."/>
            <person name="Banfield J.F."/>
        </authorList>
    </citation>
    <scope>NUCLEOTIDE SEQUENCE [LARGE SCALE GENOMIC DNA]</scope>
</reference>
<dbReference type="CDD" id="cd00364">
    <property type="entry name" value="Ribosomal_uS17"/>
    <property type="match status" value="1"/>
</dbReference>
<dbReference type="Pfam" id="PF00366">
    <property type="entry name" value="Ribosomal_S17"/>
    <property type="match status" value="1"/>
</dbReference>
<dbReference type="GO" id="GO:0022627">
    <property type="term" value="C:cytosolic small ribosomal subunit"/>
    <property type="evidence" value="ECO:0007669"/>
    <property type="project" value="UniProtKB-UniRule"/>
</dbReference>
<dbReference type="InterPro" id="IPR000266">
    <property type="entry name" value="Ribosomal_uS17"/>
</dbReference>
<dbReference type="AlphaFoldDB" id="A0A1G2GVP6"/>
<sequence>MTKHIQRLMGTVVSTKMQKTVVVEVTRLRQHPKYKKYIRISKRYKAHNENTQIKTGDRVTIEPTRPMSKEKHWRIVEEKI</sequence>
<dbReference type="GO" id="GO:0006412">
    <property type="term" value="P:translation"/>
    <property type="evidence" value="ECO:0007669"/>
    <property type="project" value="UniProtKB-UniRule"/>
</dbReference>
<keyword evidence="4 6" id="KW-0689">Ribosomal protein</keyword>
<evidence type="ECO:0000313" key="7">
    <source>
        <dbReference type="EMBL" id="OGZ54285.1"/>
    </source>
</evidence>
<dbReference type="NCBIfam" id="NF004123">
    <property type="entry name" value="PRK05610.1"/>
    <property type="match status" value="1"/>
</dbReference>
<evidence type="ECO:0000256" key="2">
    <source>
        <dbReference type="ARBA" id="ARBA00022730"/>
    </source>
</evidence>
<comment type="caution">
    <text evidence="7">The sequence shown here is derived from an EMBL/GenBank/DDBJ whole genome shotgun (WGS) entry which is preliminary data.</text>
</comment>